<accession>A0A838XF13</accession>
<protein>
    <submittedName>
        <fullName evidence="3">AAA family ATPase</fullName>
    </submittedName>
</protein>
<evidence type="ECO:0000256" key="1">
    <source>
        <dbReference type="SAM" id="MobiDB-lite"/>
    </source>
</evidence>
<dbReference type="InterPro" id="IPR014862">
    <property type="entry name" value="TrwC"/>
</dbReference>
<feature type="domain" description="AAA+ ATPase" evidence="2">
    <location>
        <begin position="447"/>
        <end position="631"/>
    </location>
</feature>
<gene>
    <name evidence="3" type="ORF">H1W00_08605</name>
</gene>
<dbReference type="EMBL" id="JACEOG010000001">
    <property type="protein sequence ID" value="MBA4608532.1"/>
    <property type="molecule type" value="Genomic_DNA"/>
</dbReference>
<sequence>MRGGVKMYRGAAAAARRYVEADHSRADDYYLAEGTGLAERYVATPGGIIRAGDLNGDAYEAWVAGQNPDTGEPRGRLRNDANAVRFVEVAVNGPKTWSLAAALSPEVAEAYDAALGRAAGEIIGWLAEHATTRVGPRGRQVQVPVERIEAAMVRHYTSRAGDPHRHLHLQINARVFAEEKWRGLHTVGVRDSIDAINGIGHATVMCDPGFRTALAQHGFTLDDAGEVVELRPFAGAFSARARQIGQNIARYESDWRAAHPGEEPGRRLIRSWDARAWAQARPDKSTATDGAVLVDEWASELCRLGYRPRTEAPLALRRPGELDRDGVIETVLSRLGAKRSGWNAADVRGEVEQLLAREHIVTPGPVRRELAEDLTARVVAACVPLIDDTGTPDHVRSLTSPEVLRVEAAITSSLAARATTVGLPTDFSGGEWLDPAQARIVRGLAGSHRVVVVEGAAGSGKTKTLAATKQLAESSGHRMVVVTPTLKAARVASRETGAAAFSAAWLAHQHGHRWDEDGQWTRTAATPRADAVLLRGDLLLVDEAGMLDQDTARALLAVADEAGARIAFVGDRHQLPAVGRGGVLDLAIEHAHPTARLTLDTIHRFSDPAYAELSLAMRTGADPEAVFDRLLARGQIRLHSDEEARTKALVDAAAGGALVMADDRQSVSALNWQITRALVSNHRIGGDNRCLAVGVQGEMVFVGSRIATRRNDRDLKVANREAWTVTALGGDGSLRVVGDAGARTLPASYVSEFVELAHAATVHGAQGMTVPSAHFSVGDSTNAMAAYVAMTRGRHANVSHLIADDPAQARQRWVEMFGREQADLGPAHAAKQAAAEAAKYDHPRPHDRQTRDREVQRTLEQRRYAGTGGPPGPDLGL</sequence>
<dbReference type="Pfam" id="PF13604">
    <property type="entry name" value="AAA_30"/>
    <property type="match status" value="1"/>
</dbReference>
<dbReference type="Pfam" id="PF08751">
    <property type="entry name" value="TrwC"/>
    <property type="match status" value="1"/>
</dbReference>
<comment type="caution">
    <text evidence="3">The sequence shown here is derived from an EMBL/GenBank/DDBJ whole genome shotgun (WGS) entry which is preliminary data.</text>
</comment>
<organism evidence="3 4">
    <name type="scientific">Aeromicrobium phoceense</name>
    <dbReference type="NCBI Taxonomy" id="2754045"/>
    <lineage>
        <taxon>Bacteria</taxon>
        <taxon>Bacillati</taxon>
        <taxon>Actinomycetota</taxon>
        <taxon>Actinomycetes</taxon>
        <taxon>Propionibacteriales</taxon>
        <taxon>Nocardioidaceae</taxon>
        <taxon>Aeromicrobium</taxon>
    </lineage>
</organism>
<feature type="compositionally biased region" description="Basic and acidic residues" evidence="1">
    <location>
        <begin position="838"/>
        <end position="863"/>
    </location>
</feature>
<dbReference type="CDD" id="cd18809">
    <property type="entry name" value="SF1_C_RecD"/>
    <property type="match status" value="1"/>
</dbReference>
<feature type="region of interest" description="Disordered" evidence="1">
    <location>
        <begin position="824"/>
        <end position="877"/>
    </location>
</feature>
<feature type="compositionally biased region" description="Low complexity" evidence="1">
    <location>
        <begin position="827"/>
        <end position="837"/>
    </location>
</feature>
<dbReference type="SUPFAM" id="SSF55464">
    <property type="entry name" value="Origin of replication-binding domain, RBD-like"/>
    <property type="match status" value="1"/>
</dbReference>
<proteinExistence type="predicted"/>
<name>A0A838XF13_9ACTN</name>
<dbReference type="SUPFAM" id="SSF52540">
    <property type="entry name" value="P-loop containing nucleoside triphosphate hydrolases"/>
    <property type="match status" value="2"/>
</dbReference>
<dbReference type="AlphaFoldDB" id="A0A838XF13"/>
<evidence type="ECO:0000313" key="4">
    <source>
        <dbReference type="Proteomes" id="UP000550354"/>
    </source>
</evidence>
<dbReference type="InterPro" id="IPR003593">
    <property type="entry name" value="AAA+_ATPase"/>
</dbReference>
<dbReference type="Proteomes" id="UP000550354">
    <property type="component" value="Unassembled WGS sequence"/>
</dbReference>
<dbReference type="InterPro" id="IPR027417">
    <property type="entry name" value="P-loop_NTPase"/>
</dbReference>
<dbReference type="SMART" id="SM00382">
    <property type="entry name" value="AAA"/>
    <property type="match status" value="1"/>
</dbReference>
<dbReference type="CDD" id="cd17933">
    <property type="entry name" value="DEXSc_RecD-like"/>
    <property type="match status" value="1"/>
</dbReference>
<dbReference type="NCBIfam" id="NF041492">
    <property type="entry name" value="MobF"/>
    <property type="match status" value="1"/>
</dbReference>
<keyword evidence="4" id="KW-1185">Reference proteome</keyword>
<dbReference type="Gene3D" id="2.30.30.940">
    <property type="match status" value="1"/>
</dbReference>
<evidence type="ECO:0000313" key="3">
    <source>
        <dbReference type="EMBL" id="MBA4608532.1"/>
    </source>
</evidence>
<dbReference type="Gene3D" id="3.40.50.300">
    <property type="entry name" value="P-loop containing nucleotide triphosphate hydrolases"/>
    <property type="match status" value="2"/>
</dbReference>
<evidence type="ECO:0000259" key="2">
    <source>
        <dbReference type="SMART" id="SM00382"/>
    </source>
</evidence>
<reference evidence="3 4" key="1">
    <citation type="submission" date="2020-07" db="EMBL/GenBank/DDBJ databases">
        <title>Draft genome and description of Aeromicrobium phoceense strain Marseille-Q0843 isolated from healthy skin swab.</title>
        <authorList>
            <person name="Boxberger M."/>
            <person name="La Scola B."/>
        </authorList>
    </citation>
    <scope>NUCLEOTIDE SEQUENCE [LARGE SCALE GENOMIC DNA]</scope>
    <source>
        <strain evidence="3 4">Marseille-Q0843</strain>
    </source>
</reference>